<dbReference type="GO" id="GO:0004674">
    <property type="term" value="F:protein serine/threonine kinase activity"/>
    <property type="evidence" value="ECO:0007669"/>
    <property type="project" value="UniProtKB-KW"/>
</dbReference>
<dbReference type="OrthoDB" id="2623024at2"/>
<name>A0A4P6F574_9BACL</name>
<keyword evidence="1" id="KW-0418">Kinase</keyword>
<accession>A0A4P6F574</accession>
<proteinExistence type="predicted"/>
<keyword evidence="2" id="KW-1185">Reference proteome</keyword>
<keyword evidence="1" id="KW-0808">Transferase</keyword>
<protein>
    <submittedName>
        <fullName evidence="1">Serine/threonine protein kinase</fullName>
    </submittedName>
</protein>
<sequence>MEVYGEVSYQKYGIKPELVERVKFKLKNPVIKDRMRMLISNVTKYDLQDRVKVRKLVKSAALILHENLTELQEEQLVHFIVSLKIDPNNTFHLLKLWSMFR</sequence>
<keyword evidence="1" id="KW-0723">Serine/threonine-protein kinase</keyword>
<reference evidence="1 2" key="1">
    <citation type="submission" date="2019-01" db="EMBL/GenBank/DDBJ databases">
        <title>Genome sequencing of strain FW100M-2.</title>
        <authorList>
            <person name="Heo J."/>
            <person name="Kim S.-J."/>
            <person name="Kim J.-S."/>
            <person name="Hong S.-B."/>
            <person name="Kwon S.-W."/>
        </authorList>
    </citation>
    <scope>NUCLEOTIDE SEQUENCE [LARGE SCALE GENOMIC DNA]</scope>
    <source>
        <strain evidence="1 2">FW100M-2</strain>
    </source>
</reference>
<dbReference type="KEGG" id="pprt:ET464_03230"/>
<dbReference type="AlphaFoldDB" id="A0A4P6F574"/>
<evidence type="ECO:0000313" key="2">
    <source>
        <dbReference type="Proteomes" id="UP000293568"/>
    </source>
</evidence>
<evidence type="ECO:0000313" key="1">
    <source>
        <dbReference type="EMBL" id="QAY65538.1"/>
    </source>
</evidence>
<gene>
    <name evidence="1" type="ORF">ET464_03230</name>
</gene>
<dbReference type="Proteomes" id="UP000293568">
    <property type="component" value="Chromosome"/>
</dbReference>
<organism evidence="1 2">
    <name type="scientific">Paenibacillus protaetiae</name>
    <dbReference type="NCBI Taxonomy" id="2509456"/>
    <lineage>
        <taxon>Bacteria</taxon>
        <taxon>Bacillati</taxon>
        <taxon>Bacillota</taxon>
        <taxon>Bacilli</taxon>
        <taxon>Bacillales</taxon>
        <taxon>Paenibacillaceae</taxon>
        <taxon>Paenibacillus</taxon>
    </lineage>
</organism>
<dbReference type="EMBL" id="CP035492">
    <property type="protein sequence ID" value="QAY65538.1"/>
    <property type="molecule type" value="Genomic_DNA"/>
</dbReference>
<dbReference type="InterPro" id="IPR025942">
    <property type="entry name" value="SpoVIF"/>
</dbReference>
<dbReference type="Pfam" id="PF14069">
    <property type="entry name" value="SpoVIF"/>
    <property type="match status" value="1"/>
</dbReference>